<dbReference type="Proteomes" id="UP000622604">
    <property type="component" value="Unassembled WGS sequence"/>
</dbReference>
<organism evidence="6 7">
    <name type="scientific">Paraglaciecola chathamensis</name>
    <dbReference type="NCBI Taxonomy" id="368405"/>
    <lineage>
        <taxon>Bacteria</taxon>
        <taxon>Pseudomonadati</taxon>
        <taxon>Pseudomonadota</taxon>
        <taxon>Gammaproteobacteria</taxon>
        <taxon>Alteromonadales</taxon>
        <taxon>Alteromonadaceae</taxon>
        <taxon>Paraglaciecola</taxon>
    </lineage>
</organism>
<dbReference type="Gene3D" id="1.10.357.10">
    <property type="entry name" value="Tetracycline Repressor, domain 2"/>
    <property type="match status" value="1"/>
</dbReference>
<gene>
    <name evidence="6" type="ORF">GCM10011274_46250</name>
</gene>
<dbReference type="PRINTS" id="PR00455">
    <property type="entry name" value="HTHTETR"/>
</dbReference>
<dbReference type="SUPFAM" id="SSF48498">
    <property type="entry name" value="Tetracyclin repressor-like, C-terminal domain"/>
    <property type="match status" value="1"/>
</dbReference>
<dbReference type="PANTHER" id="PTHR47506:SF6">
    <property type="entry name" value="HTH-TYPE TRANSCRIPTIONAL REPRESSOR NEMR"/>
    <property type="match status" value="1"/>
</dbReference>
<evidence type="ECO:0000313" key="7">
    <source>
        <dbReference type="Proteomes" id="UP000622604"/>
    </source>
</evidence>
<dbReference type="InterPro" id="IPR036271">
    <property type="entry name" value="Tet_transcr_reg_TetR-rel_C_sf"/>
</dbReference>
<keyword evidence="3" id="KW-0804">Transcription</keyword>
<evidence type="ECO:0000259" key="5">
    <source>
        <dbReference type="PROSITE" id="PS50977"/>
    </source>
</evidence>
<dbReference type="PANTHER" id="PTHR47506">
    <property type="entry name" value="TRANSCRIPTIONAL REGULATORY PROTEIN"/>
    <property type="match status" value="1"/>
</dbReference>
<evidence type="ECO:0000313" key="6">
    <source>
        <dbReference type="EMBL" id="GGZ83424.1"/>
    </source>
</evidence>
<dbReference type="InterPro" id="IPR011075">
    <property type="entry name" value="TetR_C"/>
</dbReference>
<dbReference type="Pfam" id="PF00440">
    <property type="entry name" value="TetR_N"/>
    <property type="match status" value="1"/>
</dbReference>
<dbReference type="EMBL" id="BMZC01000024">
    <property type="protein sequence ID" value="GGZ83424.1"/>
    <property type="molecule type" value="Genomic_DNA"/>
</dbReference>
<protein>
    <submittedName>
        <fullName evidence="6">TetR family transcriptional regulator</fullName>
    </submittedName>
</protein>
<evidence type="ECO:0000256" key="1">
    <source>
        <dbReference type="ARBA" id="ARBA00023015"/>
    </source>
</evidence>
<comment type="caution">
    <text evidence="6">The sequence shown here is derived from an EMBL/GenBank/DDBJ whole genome shotgun (WGS) entry which is preliminary data.</text>
</comment>
<name>A0A8H9IL20_9ALTE</name>
<dbReference type="Pfam" id="PF16925">
    <property type="entry name" value="TetR_C_13"/>
    <property type="match status" value="1"/>
</dbReference>
<dbReference type="PROSITE" id="PS50977">
    <property type="entry name" value="HTH_TETR_2"/>
    <property type="match status" value="1"/>
</dbReference>
<proteinExistence type="predicted"/>
<dbReference type="SUPFAM" id="SSF46689">
    <property type="entry name" value="Homeodomain-like"/>
    <property type="match status" value="1"/>
</dbReference>
<feature type="domain" description="HTH tetR-type" evidence="5">
    <location>
        <begin position="21"/>
        <end position="81"/>
    </location>
</feature>
<reference evidence="6" key="2">
    <citation type="submission" date="2020-09" db="EMBL/GenBank/DDBJ databases">
        <authorList>
            <person name="Sun Q."/>
            <person name="Kim S."/>
        </authorList>
    </citation>
    <scope>NUCLEOTIDE SEQUENCE</scope>
    <source>
        <strain evidence="6">KCTC 32337</strain>
    </source>
</reference>
<dbReference type="AlphaFoldDB" id="A0A8H9IL20"/>
<accession>A0A8H9IL20</accession>
<sequence length="210" mass="23567">MKIPIAKPRRGRPPKVVRDNPDTRAELIRVGLEHLTEFGFASSGIETILKKAGVPKGSFYHYFASKEAYGETLIAQYDSYFSRKLDVHLLNKQHTPLARLDHFVDDAANGMARHGFKRGCLVGNLGQEIDALPVNFRGQLTNVFANWQDKVANCLEDAKAHNEMSSTADCGALAEYFWISWEGAVSRAKLVQSDKPLKLFLQYFLQALPK</sequence>
<keyword evidence="1" id="KW-0805">Transcription regulation</keyword>
<evidence type="ECO:0000256" key="3">
    <source>
        <dbReference type="ARBA" id="ARBA00023163"/>
    </source>
</evidence>
<dbReference type="InterPro" id="IPR001647">
    <property type="entry name" value="HTH_TetR"/>
</dbReference>
<keyword evidence="2 4" id="KW-0238">DNA-binding</keyword>
<reference evidence="6" key="1">
    <citation type="journal article" date="2014" name="Int. J. Syst. Evol. Microbiol.">
        <title>Complete genome sequence of Corynebacterium casei LMG S-19264T (=DSM 44701T), isolated from a smear-ripened cheese.</title>
        <authorList>
            <consortium name="US DOE Joint Genome Institute (JGI-PGF)"/>
            <person name="Walter F."/>
            <person name="Albersmeier A."/>
            <person name="Kalinowski J."/>
            <person name="Ruckert C."/>
        </authorList>
    </citation>
    <scope>NUCLEOTIDE SEQUENCE</scope>
    <source>
        <strain evidence="6">KCTC 32337</strain>
    </source>
</reference>
<evidence type="ECO:0000256" key="4">
    <source>
        <dbReference type="PROSITE-ProRule" id="PRU00335"/>
    </source>
</evidence>
<dbReference type="InterPro" id="IPR009057">
    <property type="entry name" value="Homeodomain-like_sf"/>
</dbReference>
<dbReference type="GO" id="GO:0003677">
    <property type="term" value="F:DNA binding"/>
    <property type="evidence" value="ECO:0007669"/>
    <property type="project" value="UniProtKB-UniRule"/>
</dbReference>
<feature type="DNA-binding region" description="H-T-H motif" evidence="4">
    <location>
        <begin position="44"/>
        <end position="63"/>
    </location>
</feature>
<evidence type="ECO:0000256" key="2">
    <source>
        <dbReference type="ARBA" id="ARBA00023125"/>
    </source>
</evidence>
<dbReference type="RefSeq" id="WP_191867374.1">
    <property type="nucleotide sequence ID" value="NZ_BMZC01000024.1"/>
</dbReference>